<name>A0A327Z1I7_9ACTN</name>
<dbReference type="GO" id="GO:0009251">
    <property type="term" value="P:glucan catabolic process"/>
    <property type="evidence" value="ECO:0007669"/>
    <property type="project" value="TreeGrafter"/>
</dbReference>
<dbReference type="AlphaFoldDB" id="A0A327Z1I7"/>
<dbReference type="SMART" id="SM01217">
    <property type="entry name" value="Fn3_like"/>
    <property type="match status" value="1"/>
</dbReference>
<dbReference type="InterPro" id="IPR002772">
    <property type="entry name" value="Glyco_hydro_3_C"/>
</dbReference>
<dbReference type="GO" id="GO:0008422">
    <property type="term" value="F:beta-glucosidase activity"/>
    <property type="evidence" value="ECO:0007669"/>
    <property type="project" value="TreeGrafter"/>
</dbReference>
<dbReference type="Pfam" id="PF00933">
    <property type="entry name" value="Glyco_hydro_3"/>
    <property type="match status" value="1"/>
</dbReference>
<dbReference type="Gene3D" id="2.60.40.10">
    <property type="entry name" value="Immunoglobulins"/>
    <property type="match status" value="1"/>
</dbReference>
<dbReference type="OrthoDB" id="3187421at2"/>
<evidence type="ECO:0000256" key="1">
    <source>
        <dbReference type="ARBA" id="ARBA00005336"/>
    </source>
</evidence>
<reference evidence="4 5" key="1">
    <citation type="submission" date="2018-06" db="EMBL/GenBank/DDBJ databases">
        <title>Genomic Encyclopedia of Type Strains, Phase III (KMG-III): the genomes of soil and plant-associated and newly described type strains.</title>
        <authorList>
            <person name="Whitman W."/>
        </authorList>
    </citation>
    <scope>NUCLEOTIDE SEQUENCE [LARGE SCALE GENOMIC DNA]</scope>
    <source>
        <strain evidence="4 5">CGMCC 4.7090</strain>
    </source>
</reference>
<evidence type="ECO:0000313" key="4">
    <source>
        <dbReference type="EMBL" id="RAK28402.1"/>
    </source>
</evidence>
<dbReference type="InterPro" id="IPR050288">
    <property type="entry name" value="Cellulose_deg_GH3"/>
</dbReference>
<keyword evidence="5" id="KW-1185">Reference proteome</keyword>
<protein>
    <submittedName>
        <fullName evidence="4">Beta-glucosidase</fullName>
    </submittedName>
</protein>
<dbReference type="PRINTS" id="PR00133">
    <property type="entry name" value="GLHYDRLASE3"/>
</dbReference>
<gene>
    <name evidence="4" type="ORF">B0I29_120170</name>
</gene>
<dbReference type="EMBL" id="QLMJ01000020">
    <property type="protein sequence ID" value="RAK28402.1"/>
    <property type="molecule type" value="Genomic_DNA"/>
</dbReference>
<sequence length="723" mass="77232">MKGTTEVAPQNTFGDSVRRVRAGELDAADAADLLIAEMTDDELLWLLDGDVLPRSMIALPGKIKSGPITGGAVARLGIPGVRFTDGPRGVVIEGSTAFPVSMARGATWDPDLEQQVGTAMGLEARARGANYSGAVCINLLRHPAWGRAQETYGEDPVLIGRMGAGLTRGLRPNVMACVKHFALNSMENARFRVDVTVDDHALHEVYLPHFKAVVDAGAESVMSAYNSVNGKFMDVNKALLTDILRDEWGFDGFVTSDWVFGTHAGLESLEAGMDVEMPLRLLRARELPGALKDGRLARDTVIQSAHRILRTTLRHAATRDPAEPATDVIASPAHRALARRVATQAMVLLKNDPVDDTPVLPLAPEIKRLAVIGKLAAQANTGDHGSSLVHPPSTSSPLDGLREALPGVEIVHADGADITAAVAAATAADAAILVVGMDHDDEGERIENGDANLDIFGFPFNFSPVKWAMEKLARKSSQFGQGGDRESLTLHDDDERLVAAVAAANPRTVAVLIGGSAIIIEAWREQVPAILHAWYPGMEGGRALADVLTGAAEPGGRLPVSIPTSAEHLPFFDAEARSIVYDAWWGQRKLDRDGNAAAFPFGFGLGYTTFEQDLLGHEATETTGTATVRVRNSGKRAGSTVVQIYAADTSAARPIPQLIGFRRVELAAGAEATVEVTLDLTPTRQRDPQTRAWSRRPGTWGIAAAAHSPSTFDDIQPLITKEQ</sequence>
<dbReference type="Pfam" id="PF14310">
    <property type="entry name" value="Fn3-like"/>
    <property type="match status" value="1"/>
</dbReference>
<dbReference type="InterPro" id="IPR013783">
    <property type="entry name" value="Ig-like_fold"/>
</dbReference>
<dbReference type="InterPro" id="IPR017853">
    <property type="entry name" value="GH"/>
</dbReference>
<evidence type="ECO:0000313" key="5">
    <source>
        <dbReference type="Proteomes" id="UP000249341"/>
    </source>
</evidence>
<proteinExistence type="inferred from homology"/>
<evidence type="ECO:0000256" key="2">
    <source>
        <dbReference type="ARBA" id="ARBA00022801"/>
    </source>
</evidence>
<dbReference type="Gene3D" id="3.20.20.300">
    <property type="entry name" value="Glycoside hydrolase, family 3, N-terminal domain"/>
    <property type="match status" value="1"/>
</dbReference>
<dbReference type="InterPro" id="IPR036962">
    <property type="entry name" value="Glyco_hydro_3_N_sf"/>
</dbReference>
<dbReference type="SUPFAM" id="SSF52279">
    <property type="entry name" value="Beta-D-glucan exohydrolase, C-terminal domain"/>
    <property type="match status" value="1"/>
</dbReference>
<dbReference type="Proteomes" id="UP000249341">
    <property type="component" value="Unassembled WGS sequence"/>
</dbReference>
<dbReference type="InterPro" id="IPR026891">
    <property type="entry name" value="Fn3-like"/>
</dbReference>
<feature type="domain" description="Fibronectin type III-like" evidence="3">
    <location>
        <begin position="640"/>
        <end position="708"/>
    </location>
</feature>
<dbReference type="Gene3D" id="3.40.50.1700">
    <property type="entry name" value="Glycoside hydrolase family 3 C-terminal domain"/>
    <property type="match status" value="1"/>
</dbReference>
<keyword evidence="2" id="KW-0378">Hydrolase</keyword>
<evidence type="ECO:0000259" key="3">
    <source>
        <dbReference type="SMART" id="SM01217"/>
    </source>
</evidence>
<dbReference type="SUPFAM" id="SSF51445">
    <property type="entry name" value="(Trans)glycosidases"/>
    <property type="match status" value="1"/>
</dbReference>
<dbReference type="InterPro" id="IPR036881">
    <property type="entry name" value="Glyco_hydro_3_C_sf"/>
</dbReference>
<dbReference type="InterPro" id="IPR001764">
    <property type="entry name" value="Glyco_hydro_3_N"/>
</dbReference>
<comment type="caution">
    <text evidence="4">The sequence shown here is derived from an EMBL/GenBank/DDBJ whole genome shotgun (WGS) entry which is preliminary data.</text>
</comment>
<dbReference type="Pfam" id="PF01915">
    <property type="entry name" value="Glyco_hydro_3_C"/>
    <property type="match status" value="1"/>
</dbReference>
<dbReference type="PANTHER" id="PTHR42715:SF3">
    <property type="entry name" value="BETA-GLUCOSIDASE B-RELATED"/>
    <property type="match status" value="1"/>
</dbReference>
<dbReference type="PANTHER" id="PTHR42715">
    <property type="entry name" value="BETA-GLUCOSIDASE"/>
    <property type="match status" value="1"/>
</dbReference>
<comment type="similarity">
    <text evidence="1">Belongs to the glycosyl hydrolase 3 family.</text>
</comment>
<accession>A0A327Z1I7</accession>
<dbReference type="RefSeq" id="WP_111653466.1">
    <property type="nucleotide sequence ID" value="NZ_JACHWI010000002.1"/>
</dbReference>
<organism evidence="4 5">
    <name type="scientific">Actinoplanes lutulentus</name>
    <dbReference type="NCBI Taxonomy" id="1287878"/>
    <lineage>
        <taxon>Bacteria</taxon>
        <taxon>Bacillati</taxon>
        <taxon>Actinomycetota</taxon>
        <taxon>Actinomycetes</taxon>
        <taxon>Micromonosporales</taxon>
        <taxon>Micromonosporaceae</taxon>
        <taxon>Actinoplanes</taxon>
    </lineage>
</organism>